<dbReference type="Gene3D" id="2.150.10.10">
    <property type="entry name" value="Serralysin-like metalloprotease, C-terminal"/>
    <property type="match status" value="2"/>
</dbReference>
<dbReference type="SUPFAM" id="SSF63829">
    <property type="entry name" value="Calcium-dependent phosphotriesterase"/>
    <property type="match status" value="1"/>
</dbReference>
<proteinExistence type="predicted"/>
<dbReference type="InterPro" id="IPR015943">
    <property type="entry name" value="WD40/YVTN_repeat-like_dom_sf"/>
</dbReference>
<dbReference type="Gene3D" id="2.130.10.10">
    <property type="entry name" value="YVTN repeat-like/Quinoprotein amine dehydrogenase"/>
    <property type="match status" value="1"/>
</dbReference>
<sequence length="1102" mass="117348">MTTNQLTVLGTYETNTFDEGGATITAFDSDTNRLFVVNNADNIIDILDLSNPTNPNKIGELDISNFGSSPTGVAVNNGIVAVSVRSESDIEPGQAVFFDTEGSFLNAVEVGVLPDSIAFTPDGTKVITANEGELSEEGDAEGSISVIDISNGVENLTLSTADFTAFNGKEEELRGRGVRILAGKTASEDLEPEAIAVSPDSQSAFITLQENNTVAVVDLNTATVTELQPLGLKDWSQGLPEVTQYRWNLSEEVLGTTPAGQEILLGGMSGLFFEKQEGDTLHFIATPDRGPNGEPTDVDGDGTPERPFALPDYQPRLIRFSLDQSTGEINLNEQIFLTREVDGEQVPLSGLPNIQAGERNTAYTDEEPVDLLGNPLENDPFGADMESIVVAPDGTFWMSDEYRPAIYHFNENGELIDRFIPEGTAEAAGVEEGTFGTESLPPVYAQRRTNRGFEGMALDTDKGKLYAWIQSPIDNPDVGNDANSRSSQVLRILEFDPTSGESTGEYIYFLEGSAGVDKIGDAVYKGNGKFLVVERDDGIDATAEKFVYEVDLTGATNILGTELSEATDENALEGKTADDLVELGVQAVTKTKVLNLPSLGYVAGDKTEGLALLPNGSLAVINDNDFGLLPEQIPVDGSVPFNPSPTQTVLGIVDFSGFNQLDASDEDGEINIQNWPTLGIYQPDEIKAFEVDGQTYYITANEGDEREENVRVSDVILDPVAFPNAAELQQDENLGRLSISGIDGDIDGDGDFDQLISFGGRSFTIFDSKGNIVSDTGGEFEQITAEQFPEFFNSDNTENNFDNRSDNRGPEPEGNAIGEVNGRLYSFTGLERIGGIMVYDITDPTTPEFVQYINNRDFSGDPEAGTAGDLGPEGLTFISAEDSPTGRPLLVVGNEVSGSTTVYDFGSDAIMGSSDNETLLGTDNNDLIFGEAGNDLIAGLLGDDIINGGSGDDVLRGDLNSRSTGGNIGGNDTINGGLGDDRIGGKAGNDALFGDDGDDEIFGDDGDDLLRGGLGNDLLTGDNFSGGQGADTFILAIGEGTDTITDFEVGIDVIGLTQGLSFEQLSLETQAQNTLINFGDETLAILQKVDVASLTYADFSLV</sequence>
<feature type="domain" description="Choice-of-anchor I" evidence="3">
    <location>
        <begin position="648"/>
        <end position="904"/>
    </location>
</feature>
<dbReference type="GO" id="GO:0005509">
    <property type="term" value="F:calcium ion binding"/>
    <property type="evidence" value="ECO:0007669"/>
    <property type="project" value="InterPro"/>
</dbReference>
<dbReference type="SUPFAM" id="SSF51004">
    <property type="entry name" value="C-terminal (heme d1) domain of cytochrome cd1-nitrite reductase"/>
    <property type="match status" value="1"/>
</dbReference>
<feature type="compositionally biased region" description="Basic and acidic residues" evidence="1">
    <location>
        <begin position="801"/>
        <end position="811"/>
    </location>
</feature>
<dbReference type="InterPro" id="IPR011049">
    <property type="entry name" value="Serralysin-like_metalloprot_C"/>
</dbReference>
<dbReference type="AlphaFoldDB" id="A0A0F5YKT1"/>
<dbReference type="PANTHER" id="PTHR46928">
    <property type="entry name" value="MESENCHYME-SPECIFIC CELL SURFACE GLYCOPROTEIN"/>
    <property type="match status" value="1"/>
</dbReference>
<feature type="domain" description="Choice-of-anchor I" evidence="3">
    <location>
        <begin position="19"/>
        <end position="236"/>
    </location>
</feature>
<feature type="region of interest" description="Disordered" evidence="1">
    <location>
        <begin position="792"/>
        <end position="820"/>
    </location>
</feature>
<dbReference type="InterPro" id="IPR052956">
    <property type="entry name" value="Mesenchyme-surface_protein"/>
</dbReference>
<accession>A0A0F5YKT1</accession>
<dbReference type="EMBL" id="LATL02000215">
    <property type="protein sequence ID" value="KKD39262.1"/>
    <property type="molecule type" value="Genomic_DNA"/>
</dbReference>
<gene>
    <name evidence="4" type="ORF">WN50_04365</name>
</gene>
<feature type="domain" description="Phytase-like" evidence="2">
    <location>
        <begin position="308"/>
        <end position="626"/>
    </location>
</feature>
<dbReference type="PATRIC" id="fig|1637645.4.peg.4255"/>
<dbReference type="InterPro" id="IPR027372">
    <property type="entry name" value="Phytase-like_dom"/>
</dbReference>
<organism evidence="4 5">
    <name type="scientific">Limnoraphis robusta CS-951</name>
    <dbReference type="NCBI Taxonomy" id="1637645"/>
    <lineage>
        <taxon>Bacteria</taxon>
        <taxon>Bacillati</taxon>
        <taxon>Cyanobacteriota</taxon>
        <taxon>Cyanophyceae</taxon>
        <taxon>Oscillatoriophycideae</taxon>
        <taxon>Oscillatoriales</taxon>
        <taxon>Sirenicapillariaceae</taxon>
        <taxon>Limnoraphis</taxon>
    </lineage>
</organism>
<dbReference type="SUPFAM" id="SSF51120">
    <property type="entry name" value="beta-Roll"/>
    <property type="match status" value="2"/>
</dbReference>
<dbReference type="InterPro" id="IPR001343">
    <property type="entry name" value="Hemolysn_Ca-bd"/>
</dbReference>
<dbReference type="NCBIfam" id="NF038117">
    <property type="entry name" value="choice_anch_I"/>
    <property type="match status" value="1"/>
</dbReference>
<dbReference type="InterPro" id="IPR011048">
    <property type="entry name" value="Haem_d1_sf"/>
</dbReference>
<dbReference type="Pfam" id="PF00353">
    <property type="entry name" value="HemolysinCabind"/>
    <property type="match status" value="2"/>
</dbReference>
<evidence type="ECO:0000313" key="4">
    <source>
        <dbReference type="EMBL" id="KKD39262.1"/>
    </source>
</evidence>
<evidence type="ECO:0000259" key="2">
    <source>
        <dbReference type="Pfam" id="PF13449"/>
    </source>
</evidence>
<dbReference type="RefSeq" id="WP_046277286.1">
    <property type="nucleotide sequence ID" value="NZ_LATL02000215.1"/>
</dbReference>
<reference evidence="4 5" key="1">
    <citation type="submission" date="2015-06" db="EMBL/GenBank/DDBJ databases">
        <title>Draft genome assembly of filamentous brackish cyanobacterium Limnoraphis robusta strain CS-951.</title>
        <authorList>
            <person name="Willis A."/>
            <person name="Parks M."/>
            <person name="Burford M.A."/>
        </authorList>
    </citation>
    <scope>NUCLEOTIDE SEQUENCE [LARGE SCALE GENOMIC DNA]</scope>
    <source>
        <strain evidence="4 5">CS-951</strain>
    </source>
</reference>
<dbReference type="OrthoDB" id="9768561at2"/>
<dbReference type="InterPro" id="IPR018511">
    <property type="entry name" value="Hemolysin-typ_Ca-bd_CS"/>
</dbReference>
<dbReference type="PROSITE" id="PS00330">
    <property type="entry name" value="HEMOLYSIN_CALCIUM"/>
    <property type="match status" value="2"/>
</dbReference>
<dbReference type="Proteomes" id="UP000033607">
    <property type="component" value="Unassembled WGS sequence"/>
</dbReference>
<evidence type="ECO:0000256" key="1">
    <source>
        <dbReference type="SAM" id="MobiDB-lite"/>
    </source>
</evidence>
<dbReference type="Pfam" id="PF22494">
    <property type="entry name" value="choice_anch_I"/>
    <property type="match status" value="2"/>
</dbReference>
<dbReference type="PRINTS" id="PR00313">
    <property type="entry name" value="CABNDNGRPT"/>
</dbReference>
<dbReference type="InterPro" id="IPR055188">
    <property type="entry name" value="Choice_anch_I"/>
</dbReference>
<evidence type="ECO:0000259" key="3">
    <source>
        <dbReference type="Pfam" id="PF22494"/>
    </source>
</evidence>
<comment type="caution">
    <text evidence="4">The sequence shown here is derived from an EMBL/GenBank/DDBJ whole genome shotgun (WGS) entry which is preliminary data.</text>
</comment>
<dbReference type="Pfam" id="PF13449">
    <property type="entry name" value="Phytase-like"/>
    <property type="match status" value="1"/>
</dbReference>
<name>A0A0F5YKT1_9CYAN</name>
<protein>
    <submittedName>
        <fullName evidence="4">Calcium-binding protein</fullName>
    </submittedName>
</protein>
<dbReference type="PANTHER" id="PTHR46928:SF1">
    <property type="entry name" value="MESENCHYME-SPECIFIC CELL SURFACE GLYCOPROTEIN"/>
    <property type="match status" value="1"/>
</dbReference>
<evidence type="ECO:0000313" key="5">
    <source>
        <dbReference type="Proteomes" id="UP000033607"/>
    </source>
</evidence>
<feature type="region of interest" description="Disordered" evidence="1">
    <location>
        <begin position="284"/>
        <end position="304"/>
    </location>
</feature>